<dbReference type="AlphaFoldDB" id="A0A7V5PNK0"/>
<keyword evidence="2" id="KW-0812">Transmembrane</keyword>
<keyword evidence="2" id="KW-1133">Transmembrane helix</keyword>
<feature type="coiled-coil region" evidence="1">
    <location>
        <begin position="224"/>
        <end position="251"/>
    </location>
</feature>
<sequence length="278" mass="31805">MTAYRKNRFSWRAFVSLYMTWAGIIMVVSGIILYLAPAGRIAKWTHIYILGLEKSDWQAIHTIFTFLTVIAGGFHLYFNWKPFVSYLKNKFSQSISLRKEFMTTTILSFAIFTLTIWNVPPFSTVMDFGEYLTDSWSSEQNEPPVPHAEEMTIAQLAEEIKQPAAQLTERLQKQGVNATETDVIKKLAEQYDLAPQELFEKMQLQKSASVSSMAGKGYGRMKLSEICQDLNLSLERALQRLEQKGIRAEGEIVLRDLSEKYDLMPIDILNIIQPEAAQ</sequence>
<dbReference type="EMBL" id="DROD01000172">
    <property type="protein sequence ID" value="HHJ52022.1"/>
    <property type="molecule type" value="Genomic_DNA"/>
</dbReference>
<feature type="domain" description="Flavinylation-associated cytochrome" evidence="3">
    <location>
        <begin position="14"/>
        <end position="80"/>
    </location>
</feature>
<evidence type="ECO:0000256" key="1">
    <source>
        <dbReference type="SAM" id="Coils"/>
    </source>
</evidence>
<proteinExistence type="predicted"/>
<comment type="caution">
    <text evidence="4">The sequence shown here is derived from an EMBL/GenBank/DDBJ whole genome shotgun (WGS) entry which is preliminary data.</text>
</comment>
<reference evidence="4" key="1">
    <citation type="journal article" date="2020" name="mSystems">
        <title>Genome- and Community-Level Interaction Insights into Carbon Utilization and Element Cycling Functions of Hydrothermarchaeota in Hydrothermal Sediment.</title>
        <authorList>
            <person name="Zhou Z."/>
            <person name="Liu Y."/>
            <person name="Xu W."/>
            <person name="Pan J."/>
            <person name="Luo Z.H."/>
            <person name="Li M."/>
        </authorList>
    </citation>
    <scope>NUCLEOTIDE SEQUENCE [LARGE SCALE GENOMIC DNA]</scope>
    <source>
        <strain evidence="4">HyVt-527</strain>
    </source>
</reference>
<keyword evidence="2" id="KW-0472">Membrane</keyword>
<name>A0A7V5PNK0_CALAY</name>
<evidence type="ECO:0000313" key="4">
    <source>
        <dbReference type="EMBL" id="HHJ52022.1"/>
    </source>
</evidence>
<feature type="transmembrane region" description="Helical" evidence="2">
    <location>
        <begin position="57"/>
        <end position="80"/>
    </location>
</feature>
<dbReference type="InterPro" id="IPR025517">
    <property type="entry name" value="DUF4405"/>
</dbReference>
<protein>
    <submittedName>
        <fullName evidence="4">DUF4405 domain-containing protein</fullName>
    </submittedName>
</protein>
<organism evidence="4">
    <name type="scientific">Caldithrix abyssi</name>
    <dbReference type="NCBI Taxonomy" id="187145"/>
    <lineage>
        <taxon>Bacteria</taxon>
        <taxon>Pseudomonadati</taxon>
        <taxon>Calditrichota</taxon>
        <taxon>Calditrichia</taxon>
        <taxon>Calditrichales</taxon>
        <taxon>Calditrichaceae</taxon>
        <taxon>Caldithrix</taxon>
    </lineage>
</organism>
<feature type="transmembrane region" description="Helical" evidence="2">
    <location>
        <begin position="101"/>
        <end position="119"/>
    </location>
</feature>
<accession>A0A7V5PNK0</accession>
<keyword evidence="1" id="KW-0175">Coiled coil</keyword>
<dbReference type="Pfam" id="PF14358">
    <property type="entry name" value="DUF4405"/>
    <property type="match status" value="1"/>
</dbReference>
<evidence type="ECO:0000256" key="2">
    <source>
        <dbReference type="SAM" id="Phobius"/>
    </source>
</evidence>
<dbReference type="Proteomes" id="UP000886124">
    <property type="component" value="Unassembled WGS sequence"/>
</dbReference>
<evidence type="ECO:0000259" key="3">
    <source>
        <dbReference type="Pfam" id="PF14358"/>
    </source>
</evidence>
<feature type="transmembrane region" description="Helical" evidence="2">
    <location>
        <begin position="12"/>
        <end position="37"/>
    </location>
</feature>
<gene>
    <name evidence="4" type="ORF">ENJ89_02400</name>
</gene>